<evidence type="ECO:0000313" key="1">
    <source>
        <dbReference type="EMBL" id="KAJ7775624.1"/>
    </source>
</evidence>
<gene>
    <name evidence="1" type="ORF">DFH07DRAFT_799242</name>
</gene>
<protein>
    <submittedName>
        <fullName evidence="1">Uncharacterized protein</fullName>
    </submittedName>
</protein>
<dbReference type="Proteomes" id="UP001215280">
    <property type="component" value="Unassembled WGS sequence"/>
</dbReference>
<dbReference type="AlphaFoldDB" id="A0AAD7K0C0"/>
<dbReference type="EMBL" id="JARJLG010000014">
    <property type="protein sequence ID" value="KAJ7775624.1"/>
    <property type="molecule type" value="Genomic_DNA"/>
</dbReference>
<proteinExistence type="predicted"/>
<comment type="caution">
    <text evidence="1">The sequence shown here is derived from an EMBL/GenBank/DDBJ whole genome shotgun (WGS) entry which is preliminary data.</text>
</comment>
<sequence>MARYSFALALLDEGDIAPGDAEFLHTLNPNIHISLLLKRIQIVRPQRHLQGAKDDVRELVKRIVPFQVLISTKLWHHGVAIGLTVTSQSIPPSPASGVSDLANLRSDILKIFDHPAYSVAESEKRSYTPHITLRRDSDAKTIADAAKLCSDAIRSHIGLFGGQQMSLIIRGINLFQDTVLGPRFVEHFPFRAPGSFDCCMFKIPFLRASIPHSDIKDPLNKIKTILLSTVCTVTN</sequence>
<dbReference type="Gene3D" id="3.90.1140.10">
    <property type="entry name" value="Cyclic phosphodiesterase"/>
    <property type="match status" value="1"/>
</dbReference>
<keyword evidence="2" id="KW-1185">Reference proteome</keyword>
<accession>A0AAD7K0C0</accession>
<reference evidence="1" key="1">
    <citation type="submission" date="2023-03" db="EMBL/GenBank/DDBJ databases">
        <title>Massive genome expansion in bonnet fungi (Mycena s.s.) driven by repeated elements and novel gene families across ecological guilds.</title>
        <authorList>
            <consortium name="Lawrence Berkeley National Laboratory"/>
            <person name="Harder C.B."/>
            <person name="Miyauchi S."/>
            <person name="Viragh M."/>
            <person name="Kuo A."/>
            <person name="Thoen E."/>
            <person name="Andreopoulos B."/>
            <person name="Lu D."/>
            <person name="Skrede I."/>
            <person name="Drula E."/>
            <person name="Henrissat B."/>
            <person name="Morin E."/>
            <person name="Kohler A."/>
            <person name="Barry K."/>
            <person name="LaButti K."/>
            <person name="Morin E."/>
            <person name="Salamov A."/>
            <person name="Lipzen A."/>
            <person name="Mereny Z."/>
            <person name="Hegedus B."/>
            <person name="Baldrian P."/>
            <person name="Stursova M."/>
            <person name="Weitz H."/>
            <person name="Taylor A."/>
            <person name="Grigoriev I.V."/>
            <person name="Nagy L.G."/>
            <person name="Martin F."/>
            <person name="Kauserud H."/>
        </authorList>
    </citation>
    <scope>NUCLEOTIDE SEQUENCE</scope>
    <source>
        <strain evidence="1">CBHHK188m</strain>
    </source>
</reference>
<name>A0AAD7K0C0_9AGAR</name>
<evidence type="ECO:0000313" key="2">
    <source>
        <dbReference type="Proteomes" id="UP001215280"/>
    </source>
</evidence>
<organism evidence="1 2">
    <name type="scientific">Mycena maculata</name>
    <dbReference type="NCBI Taxonomy" id="230809"/>
    <lineage>
        <taxon>Eukaryota</taxon>
        <taxon>Fungi</taxon>
        <taxon>Dikarya</taxon>
        <taxon>Basidiomycota</taxon>
        <taxon>Agaricomycotina</taxon>
        <taxon>Agaricomycetes</taxon>
        <taxon>Agaricomycetidae</taxon>
        <taxon>Agaricales</taxon>
        <taxon>Marasmiineae</taxon>
        <taxon>Mycenaceae</taxon>
        <taxon>Mycena</taxon>
    </lineage>
</organism>